<sequence>MEDSEEGGGAEEWDVKCSPSDEDDAGVARHQGAAAEMGAPPPHQLGVTKAAVSVRVARVVVVEHRLRRLGGVTRQAGAPPEQREAGACPDAAVGHRNLLRHAIL</sequence>
<feature type="compositionally biased region" description="Acidic residues" evidence="1">
    <location>
        <begin position="1"/>
        <end position="12"/>
    </location>
</feature>
<reference evidence="2 3" key="1">
    <citation type="journal article" date="2014" name="Agronomy (Basel)">
        <title>A Draft Genome Sequence for Ensete ventricosum, the Drought-Tolerant Tree Against Hunger.</title>
        <authorList>
            <person name="Harrison J."/>
            <person name="Moore K.A."/>
            <person name="Paszkiewicz K."/>
            <person name="Jones T."/>
            <person name="Grant M."/>
            <person name="Ambacheew D."/>
            <person name="Muzemil S."/>
            <person name="Studholme D.J."/>
        </authorList>
    </citation>
    <scope>NUCLEOTIDE SEQUENCE [LARGE SCALE GENOMIC DNA]</scope>
</reference>
<evidence type="ECO:0000256" key="1">
    <source>
        <dbReference type="SAM" id="MobiDB-lite"/>
    </source>
</evidence>
<accession>A0A426X2Q8</accession>
<gene>
    <name evidence="2" type="ORF">B296_00056101</name>
</gene>
<evidence type="ECO:0000313" key="3">
    <source>
        <dbReference type="Proteomes" id="UP000287651"/>
    </source>
</evidence>
<dbReference type="Proteomes" id="UP000287651">
    <property type="component" value="Unassembled WGS sequence"/>
</dbReference>
<evidence type="ECO:0000313" key="2">
    <source>
        <dbReference type="EMBL" id="RRT33767.1"/>
    </source>
</evidence>
<organism evidence="2 3">
    <name type="scientific">Ensete ventricosum</name>
    <name type="common">Abyssinian banana</name>
    <name type="synonym">Musa ensete</name>
    <dbReference type="NCBI Taxonomy" id="4639"/>
    <lineage>
        <taxon>Eukaryota</taxon>
        <taxon>Viridiplantae</taxon>
        <taxon>Streptophyta</taxon>
        <taxon>Embryophyta</taxon>
        <taxon>Tracheophyta</taxon>
        <taxon>Spermatophyta</taxon>
        <taxon>Magnoliopsida</taxon>
        <taxon>Liliopsida</taxon>
        <taxon>Zingiberales</taxon>
        <taxon>Musaceae</taxon>
        <taxon>Ensete</taxon>
    </lineage>
</organism>
<proteinExistence type="predicted"/>
<name>A0A426X2Q8_ENSVE</name>
<dbReference type="AlphaFoldDB" id="A0A426X2Q8"/>
<comment type="caution">
    <text evidence="2">The sequence shown here is derived from an EMBL/GenBank/DDBJ whole genome shotgun (WGS) entry which is preliminary data.</text>
</comment>
<protein>
    <submittedName>
        <fullName evidence="2">Uncharacterized protein</fullName>
    </submittedName>
</protein>
<dbReference type="EMBL" id="AMZH03028303">
    <property type="protein sequence ID" value="RRT33767.1"/>
    <property type="molecule type" value="Genomic_DNA"/>
</dbReference>
<feature type="region of interest" description="Disordered" evidence="1">
    <location>
        <begin position="1"/>
        <end position="44"/>
    </location>
</feature>